<comment type="caution">
    <text evidence="6">The sequence shown here is derived from an EMBL/GenBank/DDBJ whole genome shotgun (WGS) entry which is preliminary data.</text>
</comment>
<evidence type="ECO:0000259" key="5">
    <source>
        <dbReference type="Pfam" id="PF04864"/>
    </source>
</evidence>
<evidence type="ECO:0000256" key="4">
    <source>
        <dbReference type="SAM" id="Phobius"/>
    </source>
</evidence>
<feature type="transmembrane region" description="Helical" evidence="4">
    <location>
        <begin position="68"/>
        <end position="92"/>
    </location>
</feature>
<sequence length="361" mass="38365">MAAFRVGARAVEGRFQGNGGGVASSRNLAAPPKNPPNREEVALRAKPRSNHLVAAAKLRRRAGPSMPLWRVAVFASVALNVATLAVLLHHYAASPHHHHHRHRSIPTAGSEGTLATTARREGTTTTMAPSTGKPAVTTDSVINLDHGDPTMYEESGGRAATRRSWSAACTARSATPAVDGYHVIVGTGSTQLFMAALYALSPDAAGDPISVVSTAPYYSSYPAVTDFLRSGLFRWAGDASSFEGDNYIELVCSPNNPDGAIREAVLASEPGAGGKTVHDFAYYWPQYTPITEKADHDIMLFTVSKSTGHAGTRIGWALVKDREVAKKMTKFVELNTIGVSKDSQLRAAKVLGAVSDGYEAK</sequence>
<reference evidence="6" key="2">
    <citation type="submission" date="2021-02" db="EMBL/GenBank/DDBJ databases">
        <authorList>
            <person name="Kimball J.A."/>
            <person name="Haas M.W."/>
            <person name="Macchietto M."/>
            <person name="Kono T."/>
            <person name="Duquette J."/>
            <person name="Shao M."/>
        </authorList>
    </citation>
    <scope>NUCLEOTIDE SEQUENCE</scope>
    <source>
        <tissue evidence="6">Fresh leaf tissue</tissue>
    </source>
</reference>
<reference evidence="6" key="1">
    <citation type="journal article" date="2021" name="bioRxiv">
        <title>Whole Genome Assembly and Annotation of Northern Wild Rice, Zizania palustris L., Supports a Whole Genome Duplication in the Zizania Genus.</title>
        <authorList>
            <person name="Haas M."/>
            <person name="Kono T."/>
            <person name="Macchietto M."/>
            <person name="Millas R."/>
            <person name="McGilp L."/>
            <person name="Shao M."/>
            <person name="Duquette J."/>
            <person name="Hirsch C.N."/>
            <person name="Kimball J."/>
        </authorList>
    </citation>
    <scope>NUCLEOTIDE SEQUENCE</scope>
    <source>
        <tissue evidence="6">Fresh leaf tissue</tissue>
    </source>
</reference>
<name>A0A8J5R7R7_ZIZPA</name>
<dbReference type="PANTHER" id="PTHR43795:SF111">
    <property type="entry name" value="TRYPTOPHAN AMINOTRANSFERASE-RELATED PROTEIN 2"/>
    <property type="match status" value="1"/>
</dbReference>
<keyword evidence="4" id="KW-0812">Transmembrane</keyword>
<evidence type="ECO:0000313" key="6">
    <source>
        <dbReference type="EMBL" id="KAG8053330.1"/>
    </source>
</evidence>
<comment type="cofactor">
    <cofactor evidence="1">
        <name>pyridoxal 5'-phosphate</name>
        <dbReference type="ChEBI" id="CHEBI:597326"/>
    </cofactor>
</comment>
<organism evidence="6 7">
    <name type="scientific">Zizania palustris</name>
    <name type="common">Northern wild rice</name>
    <dbReference type="NCBI Taxonomy" id="103762"/>
    <lineage>
        <taxon>Eukaryota</taxon>
        <taxon>Viridiplantae</taxon>
        <taxon>Streptophyta</taxon>
        <taxon>Embryophyta</taxon>
        <taxon>Tracheophyta</taxon>
        <taxon>Spermatophyta</taxon>
        <taxon>Magnoliopsida</taxon>
        <taxon>Liliopsida</taxon>
        <taxon>Poales</taxon>
        <taxon>Poaceae</taxon>
        <taxon>BOP clade</taxon>
        <taxon>Oryzoideae</taxon>
        <taxon>Oryzeae</taxon>
        <taxon>Zizaniinae</taxon>
        <taxon>Zizania</taxon>
    </lineage>
</organism>
<keyword evidence="2" id="KW-0663">Pyridoxal phosphate</keyword>
<dbReference type="GO" id="GO:0006520">
    <property type="term" value="P:amino acid metabolic process"/>
    <property type="evidence" value="ECO:0007669"/>
    <property type="project" value="TreeGrafter"/>
</dbReference>
<feature type="domain" description="Alliinase C-terminal" evidence="5">
    <location>
        <begin position="177"/>
        <end position="359"/>
    </location>
</feature>
<accession>A0A8J5R7R7</accession>
<protein>
    <recommendedName>
        <fullName evidence="5">Alliinase C-terminal domain-containing protein</fullName>
    </recommendedName>
</protein>
<dbReference type="OrthoDB" id="2020362at2759"/>
<dbReference type="GO" id="GO:0008483">
    <property type="term" value="F:transaminase activity"/>
    <property type="evidence" value="ECO:0007669"/>
    <property type="project" value="TreeGrafter"/>
</dbReference>
<dbReference type="AlphaFoldDB" id="A0A8J5R7R7"/>
<evidence type="ECO:0000313" key="7">
    <source>
        <dbReference type="Proteomes" id="UP000729402"/>
    </source>
</evidence>
<dbReference type="Pfam" id="PF04864">
    <property type="entry name" value="Alliinase_C"/>
    <property type="match status" value="1"/>
</dbReference>
<keyword evidence="7" id="KW-1185">Reference proteome</keyword>
<dbReference type="Proteomes" id="UP000729402">
    <property type="component" value="Unassembled WGS sequence"/>
</dbReference>
<dbReference type="EMBL" id="JAAALK010000288">
    <property type="protein sequence ID" value="KAG8053330.1"/>
    <property type="molecule type" value="Genomic_DNA"/>
</dbReference>
<keyword evidence="4" id="KW-0472">Membrane</keyword>
<keyword evidence="4" id="KW-1133">Transmembrane helix</keyword>
<dbReference type="InterPro" id="IPR050478">
    <property type="entry name" value="Ethylene_sulfur-biosynth"/>
</dbReference>
<feature type="region of interest" description="Disordered" evidence="3">
    <location>
        <begin position="15"/>
        <end position="40"/>
    </location>
</feature>
<dbReference type="InterPro" id="IPR006948">
    <property type="entry name" value="Alliinase_C"/>
</dbReference>
<gene>
    <name evidence="6" type="ORF">GUJ93_ZPchr0001g30444</name>
</gene>
<feature type="region of interest" description="Disordered" evidence="3">
    <location>
        <begin position="120"/>
        <end position="158"/>
    </location>
</feature>
<evidence type="ECO:0000256" key="3">
    <source>
        <dbReference type="SAM" id="MobiDB-lite"/>
    </source>
</evidence>
<dbReference type="PANTHER" id="PTHR43795">
    <property type="entry name" value="BIFUNCTIONAL ASPARTATE AMINOTRANSFERASE AND GLUTAMATE/ASPARTATE-PREPHENATE AMINOTRANSFERASE-RELATED"/>
    <property type="match status" value="1"/>
</dbReference>
<dbReference type="GO" id="GO:0016846">
    <property type="term" value="F:carbon-sulfur lyase activity"/>
    <property type="evidence" value="ECO:0007669"/>
    <property type="project" value="InterPro"/>
</dbReference>
<proteinExistence type="predicted"/>
<evidence type="ECO:0000256" key="1">
    <source>
        <dbReference type="ARBA" id="ARBA00001933"/>
    </source>
</evidence>
<evidence type="ECO:0000256" key="2">
    <source>
        <dbReference type="ARBA" id="ARBA00022898"/>
    </source>
</evidence>